<evidence type="ECO:0000256" key="1">
    <source>
        <dbReference type="ARBA" id="ARBA00007178"/>
    </source>
</evidence>
<name>A0A8J5G0U1_ZINOF</name>
<comment type="caution">
    <text evidence="10">The sequence shown here is derived from an EMBL/GenBank/DDBJ whole genome shotgun (WGS) entry which is preliminary data.</text>
</comment>
<keyword evidence="4" id="KW-0758">Storage protein</keyword>
<keyword evidence="11" id="KW-1185">Reference proteome</keyword>
<dbReference type="Gene3D" id="2.60.120.10">
    <property type="entry name" value="Jelly Rolls"/>
    <property type="match status" value="2"/>
</dbReference>
<keyword evidence="8" id="KW-1133">Transmembrane helix</keyword>
<dbReference type="PANTHER" id="PTHR31189:SF35">
    <property type="entry name" value="12S SEED STORAGE PROTEIN CRB"/>
    <property type="match status" value="1"/>
</dbReference>
<dbReference type="InterPro" id="IPR014710">
    <property type="entry name" value="RmlC-like_jellyroll"/>
</dbReference>
<dbReference type="GO" id="GO:0045735">
    <property type="term" value="F:nutrient reservoir activity"/>
    <property type="evidence" value="ECO:0007669"/>
    <property type="project" value="UniProtKB-KW"/>
</dbReference>
<reference evidence="10 11" key="1">
    <citation type="submission" date="2020-08" db="EMBL/GenBank/DDBJ databases">
        <title>Plant Genome Project.</title>
        <authorList>
            <person name="Zhang R.-G."/>
        </authorList>
    </citation>
    <scope>NUCLEOTIDE SEQUENCE [LARGE SCALE GENOMIC DNA]</scope>
    <source>
        <tissue evidence="10">Rhizome</tissue>
    </source>
</reference>
<keyword evidence="8" id="KW-0472">Membrane</keyword>
<dbReference type="CDD" id="cd02243">
    <property type="entry name" value="cupin_11S_legumin_C"/>
    <property type="match status" value="1"/>
</dbReference>
<dbReference type="AlphaFoldDB" id="A0A8J5G0U1"/>
<evidence type="ECO:0000256" key="4">
    <source>
        <dbReference type="ARBA" id="ARBA00022761"/>
    </source>
</evidence>
<dbReference type="CDD" id="cd02242">
    <property type="entry name" value="cupin_11S_legumin_N"/>
    <property type="match status" value="1"/>
</dbReference>
<feature type="domain" description="Cupin type-1" evidence="9">
    <location>
        <begin position="727"/>
        <end position="876"/>
    </location>
</feature>
<keyword evidence="3" id="KW-0732">Signal</keyword>
<protein>
    <recommendedName>
        <fullName evidence="9">Cupin type-1 domain-containing protein</fullName>
    </recommendedName>
</protein>
<evidence type="ECO:0000313" key="11">
    <source>
        <dbReference type="Proteomes" id="UP000734854"/>
    </source>
</evidence>
<dbReference type="Proteomes" id="UP000734854">
    <property type="component" value="Unassembled WGS sequence"/>
</dbReference>
<feature type="transmembrane region" description="Helical" evidence="8">
    <location>
        <begin position="12"/>
        <end position="34"/>
    </location>
</feature>
<comment type="subunit">
    <text evidence="2">Hexamer; each subunit is composed of an acidic and a basic chain derived from a single precursor and linked by a disulfide bond.</text>
</comment>
<evidence type="ECO:0000256" key="3">
    <source>
        <dbReference type="ARBA" id="ARBA00022729"/>
    </source>
</evidence>
<dbReference type="SUPFAM" id="SSF51182">
    <property type="entry name" value="RmlC-like cupins"/>
    <property type="match status" value="1"/>
</dbReference>
<dbReference type="GO" id="GO:0048316">
    <property type="term" value="P:seed development"/>
    <property type="evidence" value="ECO:0007669"/>
    <property type="project" value="UniProtKB-ARBA"/>
</dbReference>
<dbReference type="SMART" id="SM00835">
    <property type="entry name" value="Cupin_1"/>
    <property type="match status" value="2"/>
</dbReference>
<keyword evidence="8" id="KW-0812">Transmembrane</keyword>
<dbReference type="Pfam" id="PF00190">
    <property type="entry name" value="Cupin_1"/>
    <property type="match status" value="2"/>
</dbReference>
<sequence length="901" mass="102048">MIGKKSVGKTSLLFLLLLGFGVFIATYNLVTMVLHNQRRESRLGVPGADPVIGMPTDRRRLGRQTRPFHVAVTATSAAYSRWQCRVMYYWYKKMKDVEGSEMGGFTRVLHSGEPDNLMDEIPTFVVDPLPAGADRTLGLCSMVGESNYSRGVSLVPFDFTSIAICEKTVFVEWEKLQSELEKIAPTWMNVSLSMKEDPETDKAFGWVLEMYAYAIASALHGVQHILRKDFMIQPPWDLKLGNAHIIHFTYGCDYSLKGELTYGKIGEWRFDKRTYLRGPPPRNLSLPPPGVPESVENLAEAVGQLIIIGFLMLYCIEMKSYGFPSVTLLEPVGYECELQTIERIMVTLVKMVNEASANIPGWDDGRSGSLSCGSHVCSGRFNFTADADCLLHTKPFHFTLNHSPMANSIALLFLSLALCFLLPSTSLAQFSFGQQGFGQPLLSQRRLGYRSQCQLERLAALEPTRRVPSEAGFTEYFDQLNEQLQCAGVVAYRRTIQPRGLVLPYYSNAPKLVYIVQGRGISGTVIPGCPESFQSLRQGFEQQWEEESESQSQRFRDEHQKVQFFREGDVLAYPAGVANWVYNNGEIPIIAIAVADTSSNANQLDRQHRQFLLAGRERQSQEQITQIEERFQQQKGNNLLSGFELELLAEALGVDKEVVRKIQNLNDNRGDIVRVEKGLQMLEPQRRAEQEAQEQEREEREETQERRGSSCERNGLEETYCTLKNRQNIANPTLADYYNPRAGRLTSLNVQKLPILRFIQLSAERGVLRRNAIQPPHWNINAHSIMYVVRGSGRLQVVGHRGRTVFDGELRQGQLLVIPQQHIVIKKAQSEQFEWISFKTNENAFVSHIVGKTSVLRGIPVEVLMNSYRVSREEARRLKFNRGNEIAIFSPRLEKEDRAAA</sequence>
<evidence type="ECO:0000313" key="10">
    <source>
        <dbReference type="EMBL" id="KAG6497736.1"/>
    </source>
</evidence>
<dbReference type="InterPro" id="IPR011051">
    <property type="entry name" value="RmlC_Cupin_sf"/>
</dbReference>
<evidence type="ECO:0000256" key="6">
    <source>
        <dbReference type="ARBA" id="ARBA00023157"/>
    </source>
</evidence>
<dbReference type="InterPro" id="IPR050253">
    <property type="entry name" value="Seed_Storage-Functional"/>
</dbReference>
<gene>
    <name evidence="10" type="ORF">ZIOFF_045641</name>
</gene>
<feature type="compositionally biased region" description="Basic and acidic residues" evidence="7">
    <location>
        <begin position="684"/>
        <end position="713"/>
    </location>
</feature>
<accession>A0A8J5G0U1</accession>
<evidence type="ECO:0000256" key="7">
    <source>
        <dbReference type="SAM" id="MobiDB-lite"/>
    </source>
</evidence>
<organism evidence="10 11">
    <name type="scientific">Zingiber officinale</name>
    <name type="common">Ginger</name>
    <name type="synonym">Amomum zingiber</name>
    <dbReference type="NCBI Taxonomy" id="94328"/>
    <lineage>
        <taxon>Eukaryota</taxon>
        <taxon>Viridiplantae</taxon>
        <taxon>Streptophyta</taxon>
        <taxon>Embryophyta</taxon>
        <taxon>Tracheophyta</taxon>
        <taxon>Spermatophyta</taxon>
        <taxon>Magnoliopsida</taxon>
        <taxon>Liliopsida</taxon>
        <taxon>Zingiberales</taxon>
        <taxon>Zingiberaceae</taxon>
        <taxon>Zingiber</taxon>
    </lineage>
</organism>
<evidence type="ECO:0000259" key="9">
    <source>
        <dbReference type="SMART" id="SM00835"/>
    </source>
</evidence>
<evidence type="ECO:0000256" key="2">
    <source>
        <dbReference type="ARBA" id="ARBA00011818"/>
    </source>
</evidence>
<dbReference type="PRINTS" id="PR00439">
    <property type="entry name" value="11SGLOBULIN"/>
</dbReference>
<keyword evidence="5" id="KW-0708">Seed storage protein</keyword>
<proteinExistence type="inferred from homology"/>
<evidence type="ECO:0000256" key="5">
    <source>
        <dbReference type="ARBA" id="ARBA00023129"/>
    </source>
</evidence>
<dbReference type="InterPro" id="IPR006044">
    <property type="entry name" value="11S_seedstore_pln"/>
</dbReference>
<dbReference type="FunFam" id="2.60.120.10:FF:000073">
    <property type="entry name" value="Glycinin G1"/>
    <property type="match status" value="1"/>
</dbReference>
<comment type="similarity">
    <text evidence="1">Belongs to the 11S seed storage protein (globulins) family.</text>
</comment>
<feature type="region of interest" description="Disordered" evidence="7">
    <location>
        <begin position="683"/>
        <end position="713"/>
    </location>
</feature>
<feature type="domain" description="Cupin type-1" evidence="9">
    <location>
        <begin position="458"/>
        <end position="660"/>
    </location>
</feature>
<evidence type="ECO:0000256" key="8">
    <source>
        <dbReference type="SAM" id="Phobius"/>
    </source>
</evidence>
<dbReference type="InterPro" id="IPR006045">
    <property type="entry name" value="Cupin_1"/>
</dbReference>
<keyword evidence="6" id="KW-1015">Disulfide bond</keyword>
<dbReference type="PANTHER" id="PTHR31189">
    <property type="entry name" value="OS03G0336100 PROTEIN-RELATED"/>
    <property type="match status" value="1"/>
</dbReference>
<dbReference type="EMBL" id="JACMSC010000012">
    <property type="protein sequence ID" value="KAG6497736.1"/>
    <property type="molecule type" value="Genomic_DNA"/>
</dbReference>
<dbReference type="InterPro" id="IPR056508">
    <property type="entry name" value="HPAT-like"/>
</dbReference>
<dbReference type="Pfam" id="PF23452">
    <property type="entry name" value="HPAT"/>
    <property type="match status" value="2"/>
</dbReference>